<dbReference type="EMBL" id="HBHX01020050">
    <property type="protein sequence ID" value="CAE0110518.1"/>
    <property type="molecule type" value="Transcribed_RNA"/>
</dbReference>
<evidence type="ECO:0000256" key="4">
    <source>
        <dbReference type="ARBA" id="ARBA00022989"/>
    </source>
</evidence>
<dbReference type="InterPro" id="IPR051258">
    <property type="entry name" value="Diverse_Substrate_Transporter"/>
</dbReference>
<name>A0A7S3EXH5_9EUKA</name>
<dbReference type="AlphaFoldDB" id="A0A7S3EXH5"/>
<protein>
    <recommendedName>
        <fullName evidence="7">EamA domain-containing protein</fullName>
    </recommendedName>
</protein>
<feature type="domain" description="EamA" evidence="7">
    <location>
        <begin position="236"/>
        <end position="388"/>
    </location>
</feature>
<evidence type="ECO:0000313" key="8">
    <source>
        <dbReference type="EMBL" id="CAE0110518.1"/>
    </source>
</evidence>
<accession>A0A7S3EXH5</accession>
<evidence type="ECO:0000256" key="6">
    <source>
        <dbReference type="SAM" id="SignalP"/>
    </source>
</evidence>
<feature type="chain" id="PRO_5030941544" description="EamA domain-containing protein" evidence="6">
    <location>
        <begin position="17"/>
        <end position="401"/>
    </location>
</feature>
<dbReference type="Pfam" id="PF00892">
    <property type="entry name" value="EamA"/>
    <property type="match status" value="1"/>
</dbReference>
<dbReference type="PANTHER" id="PTHR42920">
    <property type="entry name" value="OS03G0707200 PROTEIN-RELATED"/>
    <property type="match status" value="1"/>
</dbReference>
<dbReference type="InterPro" id="IPR037185">
    <property type="entry name" value="EmrE-like"/>
</dbReference>
<feature type="signal peptide" evidence="6">
    <location>
        <begin position="1"/>
        <end position="16"/>
    </location>
</feature>
<evidence type="ECO:0000256" key="5">
    <source>
        <dbReference type="ARBA" id="ARBA00023136"/>
    </source>
</evidence>
<evidence type="ECO:0000256" key="3">
    <source>
        <dbReference type="ARBA" id="ARBA00022692"/>
    </source>
</evidence>
<keyword evidence="2" id="KW-1003">Cell membrane</keyword>
<proteinExistence type="predicted"/>
<comment type="subcellular location">
    <subcellularLocation>
        <location evidence="1">Cell membrane</location>
        <topology evidence="1">Multi-pass membrane protein</topology>
    </subcellularLocation>
</comment>
<evidence type="ECO:0000259" key="7">
    <source>
        <dbReference type="Pfam" id="PF00892"/>
    </source>
</evidence>
<keyword evidence="4" id="KW-1133">Transmembrane helix</keyword>
<dbReference type="GO" id="GO:0005886">
    <property type="term" value="C:plasma membrane"/>
    <property type="evidence" value="ECO:0007669"/>
    <property type="project" value="UniProtKB-SubCell"/>
</dbReference>
<keyword evidence="5" id="KW-0472">Membrane</keyword>
<dbReference type="InterPro" id="IPR000620">
    <property type="entry name" value="EamA_dom"/>
</dbReference>
<sequence length="401" mass="41199">MTPSCSMVLLPTLAVAFVDVQPRLHAIQPPRAVRMFFVEEERQLAIWERDAAPAQVESQLQRQLEELKAPNLPPRSAEETAADADLLPWRLAMLGITASWGANFAVIKLALDTLGDTSSIADASSLFTAARFGISALLLCPFIMGASSRAVVNAGLGVGGLCTAGYACQVVSLSMGTQAGTSAFICSLQAVVVALLVARSTGCVAGRTWAAIGLSVAGVACLELPSVLSGGSGLCLGDLLAFGQPLGFGASYVVLQRAAADATEEDSLPLAALQCAAIGFCGLAAATLSAGQPPWDLDWSLLLPRPDAVNALKAWAVPGAVLYTGVISSALTIWLQAIVFSKLPAVDASLLISTEPLWAAAVAVVLLGDQLGSANYLGGALIISALLVNQGVVGKFGEEQG</sequence>
<keyword evidence="3" id="KW-0812">Transmembrane</keyword>
<evidence type="ECO:0000256" key="2">
    <source>
        <dbReference type="ARBA" id="ARBA00022475"/>
    </source>
</evidence>
<evidence type="ECO:0000256" key="1">
    <source>
        <dbReference type="ARBA" id="ARBA00004651"/>
    </source>
</evidence>
<organism evidence="8">
    <name type="scientific">Haptolina ericina</name>
    <dbReference type="NCBI Taxonomy" id="156174"/>
    <lineage>
        <taxon>Eukaryota</taxon>
        <taxon>Haptista</taxon>
        <taxon>Haptophyta</taxon>
        <taxon>Prymnesiophyceae</taxon>
        <taxon>Prymnesiales</taxon>
        <taxon>Prymnesiaceae</taxon>
        <taxon>Haptolina</taxon>
    </lineage>
</organism>
<dbReference type="SUPFAM" id="SSF103481">
    <property type="entry name" value="Multidrug resistance efflux transporter EmrE"/>
    <property type="match status" value="1"/>
</dbReference>
<dbReference type="PANTHER" id="PTHR42920:SF5">
    <property type="entry name" value="EAMA DOMAIN-CONTAINING PROTEIN"/>
    <property type="match status" value="1"/>
</dbReference>
<gene>
    <name evidence="8" type="ORF">HERI1096_LOCUS11178</name>
</gene>
<reference evidence="8" key="1">
    <citation type="submission" date="2021-01" db="EMBL/GenBank/DDBJ databases">
        <authorList>
            <person name="Corre E."/>
            <person name="Pelletier E."/>
            <person name="Niang G."/>
            <person name="Scheremetjew M."/>
            <person name="Finn R."/>
            <person name="Kale V."/>
            <person name="Holt S."/>
            <person name="Cochrane G."/>
            <person name="Meng A."/>
            <person name="Brown T."/>
            <person name="Cohen L."/>
        </authorList>
    </citation>
    <scope>NUCLEOTIDE SEQUENCE</scope>
    <source>
        <strain evidence="8">CCMP281</strain>
    </source>
</reference>
<keyword evidence="6" id="KW-0732">Signal</keyword>